<keyword evidence="2" id="KW-1185">Reference proteome</keyword>
<evidence type="ECO:0000313" key="2">
    <source>
        <dbReference type="Proteomes" id="UP000297716"/>
    </source>
</evidence>
<reference evidence="1 2" key="1">
    <citation type="submission" date="2019-03" db="EMBL/GenBank/DDBJ databases">
        <title>Draft genome sequence of Xylaria hypoxylon DSM 108379, a ubiquitous saprotrophic-parasitic fungi on hardwood.</title>
        <authorList>
            <person name="Buettner E."/>
            <person name="Leonhardt S."/>
            <person name="Gebauer A.M."/>
            <person name="Liers C."/>
            <person name="Hofrichter M."/>
            <person name="Kellner H."/>
        </authorList>
    </citation>
    <scope>NUCLEOTIDE SEQUENCE [LARGE SCALE GENOMIC DNA]</scope>
    <source>
        <strain evidence="1 2">DSM 108379</strain>
    </source>
</reference>
<protein>
    <submittedName>
        <fullName evidence="1">Uncharacterized protein</fullName>
    </submittedName>
</protein>
<evidence type="ECO:0000313" key="1">
    <source>
        <dbReference type="EMBL" id="TGJ83239.1"/>
    </source>
</evidence>
<dbReference type="OrthoDB" id="5377405at2759"/>
<proteinExistence type="predicted"/>
<dbReference type="STRING" id="37992.A0A4Z0YFX8"/>
<gene>
    <name evidence="1" type="ORF">E0Z10_g5515</name>
</gene>
<sequence>MDDSWAYTKIAAWVREGMLTKERIVALLDHRIQSSYAIHDDEKLVIEGIFRSLGTNDRSGASNESLLTESAFTSLLHSKAALPRSTEGSQAGKVIYDSIASLSTLPFPRKSKSKTNGTIRQSSQGISREELVRGLAWALPDRAKSFIEKGPDACFRTEADHHRLIFQSLATAICEHRPNDFGLASSSKHDDDGDEIYHDLLDVLYSTQEVNHPGYSPVHRDTLRSVAKRISVENDVTSLHELAIPIGRFEILAKLLLAMQFTPPAEPSEFNSAARALGACFSQGQSSSTVGMITWPMFERGLRDDAPYLFAPFYRLLSTTFLDKSSTIDVLDASEAPPHPERRVVVLTRPLQSQLSTFLAPSVYFG</sequence>
<dbReference type="EMBL" id="SKBN01000100">
    <property type="protein sequence ID" value="TGJ83239.1"/>
    <property type="molecule type" value="Genomic_DNA"/>
</dbReference>
<accession>A0A4Z0YFX8</accession>
<dbReference type="Proteomes" id="UP000297716">
    <property type="component" value="Unassembled WGS sequence"/>
</dbReference>
<dbReference type="AlphaFoldDB" id="A0A4Z0YFX8"/>
<comment type="caution">
    <text evidence="1">The sequence shown here is derived from an EMBL/GenBank/DDBJ whole genome shotgun (WGS) entry which is preliminary data.</text>
</comment>
<name>A0A4Z0YFX8_9PEZI</name>
<organism evidence="1 2">
    <name type="scientific">Xylaria hypoxylon</name>
    <dbReference type="NCBI Taxonomy" id="37992"/>
    <lineage>
        <taxon>Eukaryota</taxon>
        <taxon>Fungi</taxon>
        <taxon>Dikarya</taxon>
        <taxon>Ascomycota</taxon>
        <taxon>Pezizomycotina</taxon>
        <taxon>Sordariomycetes</taxon>
        <taxon>Xylariomycetidae</taxon>
        <taxon>Xylariales</taxon>
        <taxon>Xylariaceae</taxon>
        <taxon>Xylaria</taxon>
    </lineage>
</organism>